<dbReference type="RefSeq" id="WP_200305900.1">
    <property type="nucleotide sequence ID" value="NZ_NRSG01000148.1"/>
</dbReference>
<organism evidence="2 3">
    <name type="scientific">Paracraurococcus ruber</name>
    <dbReference type="NCBI Taxonomy" id="77675"/>
    <lineage>
        <taxon>Bacteria</taxon>
        <taxon>Pseudomonadati</taxon>
        <taxon>Pseudomonadota</taxon>
        <taxon>Alphaproteobacteria</taxon>
        <taxon>Acetobacterales</taxon>
        <taxon>Roseomonadaceae</taxon>
        <taxon>Paracraurococcus</taxon>
    </lineage>
</organism>
<name>A0ABS1D0E4_9PROT</name>
<accession>A0ABS1D0E4</accession>
<dbReference type="InterPro" id="IPR053172">
    <property type="entry name" value="Tn903_transposase"/>
</dbReference>
<gene>
    <name evidence="2" type="ORF">CKO45_17950</name>
</gene>
<dbReference type="Pfam" id="PF01609">
    <property type="entry name" value="DDE_Tnp_1"/>
    <property type="match status" value="1"/>
</dbReference>
<dbReference type="InterPro" id="IPR002559">
    <property type="entry name" value="Transposase_11"/>
</dbReference>
<dbReference type="PANTHER" id="PTHR34631:SF3">
    <property type="entry name" value="ISSOD12 TRANSPOSASE TNPA_ISSOD12"/>
    <property type="match status" value="1"/>
</dbReference>
<evidence type="ECO:0000313" key="2">
    <source>
        <dbReference type="EMBL" id="MBK1660118.1"/>
    </source>
</evidence>
<evidence type="ECO:0000259" key="1">
    <source>
        <dbReference type="Pfam" id="PF01609"/>
    </source>
</evidence>
<comment type="caution">
    <text evidence="2">The sequence shown here is derived from an EMBL/GenBank/DDBJ whole genome shotgun (WGS) entry which is preliminary data.</text>
</comment>
<reference evidence="2 3" key="1">
    <citation type="journal article" date="2020" name="Microorganisms">
        <title>Osmotic Adaptation and Compatible Solute Biosynthesis of Phototrophic Bacteria as Revealed from Genome Analyses.</title>
        <authorList>
            <person name="Imhoff J.F."/>
            <person name="Rahn T."/>
            <person name="Kunzel S."/>
            <person name="Keller A."/>
            <person name="Neulinger S.C."/>
        </authorList>
    </citation>
    <scope>NUCLEOTIDE SEQUENCE [LARGE SCALE GENOMIC DNA]</scope>
    <source>
        <strain evidence="2 3">DSM 15382</strain>
    </source>
</reference>
<sequence length="177" mass="19105">EEKHGTKRRRAWKVLHLATDADTGQVVASLLTGRDADDGSQVDPLLERVDGSVASVTGDGAYDRDDVYAAVAARHPNAAVVVPPRASAVPSAAAETAPTQRDAHLRCIAERGRMGWQRASGYNWRALVEADVSRWKRVIGGGLRSQTDGRQATEVAIAANVLNRMLELGRPEYVRIA</sequence>
<dbReference type="Proteomes" id="UP000697995">
    <property type="component" value="Unassembled WGS sequence"/>
</dbReference>
<keyword evidence="3" id="KW-1185">Reference proteome</keyword>
<protein>
    <submittedName>
        <fullName evidence="2">IS5/IS1182 family transposase</fullName>
    </submittedName>
</protein>
<proteinExistence type="predicted"/>
<feature type="non-terminal residue" evidence="2">
    <location>
        <position position="1"/>
    </location>
</feature>
<feature type="domain" description="Transposase IS4-like" evidence="1">
    <location>
        <begin position="3"/>
        <end position="162"/>
    </location>
</feature>
<evidence type="ECO:0000313" key="3">
    <source>
        <dbReference type="Proteomes" id="UP000697995"/>
    </source>
</evidence>
<dbReference type="EMBL" id="NRSG01000148">
    <property type="protein sequence ID" value="MBK1660118.1"/>
    <property type="molecule type" value="Genomic_DNA"/>
</dbReference>
<dbReference type="PANTHER" id="PTHR34631">
    <property type="match status" value="1"/>
</dbReference>